<dbReference type="InterPro" id="IPR007833">
    <property type="entry name" value="Capsule_polysaccharide_synth"/>
</dbReference>
<dbReference type="Proteomes" id="UP001196068">
    <property type="component" value="Unassembled WGS sequence"/>
</dbReference>
<dbReference type="Pfam" id="PF05159">
    <property type="entry name" value="Capsule_synth"/>
    <property type="match status" value="1"/>
</dbReference>
<proteinExistence type="predicted"/>
<keyword evidence="2" id="KW-1185">Reference proteome</keyword>
<dbReference type="AlphaFoldDB" id="A0AAF1JZI9"/>
<reference evidence="1" key="1">
    <citation type="submission" date="2020-01" db="EMBL/GenBank/DDBJ databases">
        <authorList>
            <person name="Rat A."/>
        </authorList>
    </citation>
    <scope>NUCLEOTIDE SEQUENCE</scope>
    <source>
        <strain evidence="1">LMG 28251</strain>
    </source>
</reference>
<evidence type="ECO:0000313" key="1">
    <source>
        <dbReference type="EMBL" id="MBR0654363.1"/>
    </source>
</evidence>
<reference evidence="1" key="2">
    <citation type="journal article" date="2021" name="Syst. Appl. Microbiol.">
        <title>Roseomonas hellenica sp. nov., isolated from roots of wild-growing Alkanna tinctoria.</title>
        <authorList>
            <person name="Rat A."/>
            <person name="Naranjo H.D."/>
            <person name="Lebbe L."/>
            <person name="Cnockaert M."/>
            <person name="Krigas N."/>
            <person name="Grigoriadou K."/>
            <person name="Maloupa E."/>
            <person name="Willems A."/>
        </authorList>
    </citation>
    <scope>NUCLEOTIDE SEQUENCE</scope>
    <source>
        <strain evidence="1">LMG 28251</strain>
    </source>
</reference>
<dbReference type="GO" id="GO:0000271">
    <property type="term" value="P:polysaccharide biosynthetic process"/>
    <property type="evidence" value="ECO:0007669"/>
    <property type="project" value="InterPro"/>
</dbReference>
<dbReference type="GO" id="GO:0015774">
    <property type="term" value="P:polysaccharide transport"/>
    <property type="evidence" value="ECO:0007669"/>
    <property type="project" value="InterPro"/>
</dbReference>
<dbReference type="RefSeq" id="WP_211873175.1">
    <property type="nucleotide sequence ID" value="NZ_JAAEDH010000003.1"/>
</dbReference>
<sequence length="415" mass="44620">MNACPPIAGPRRRFLFLQGLASPFFARLGEALAQAGHVVEKIAFNGGDAMFWPRARIRDYTGTPEAWPAALAAMLAADGVTDLVLFGDGRACHATAIAVARDQGIPAWVFEEGYLRPGTIALELGGVNVASPLPRDPAVIRAMAEGLPPVPREDGPGEPFPRRATLDIAYNMRVTAARGRFPHWRTHRGWNVFHEYLGWARRGALKPLRERASARSMARLLGEAEAHPFILFPLQLEGDYQVRRHSDLATVRHGVERAIASLARGAPPAMRLVVKGHPLDNGLVPWARIVPRIAARAGVAGRVFYLDEVAYGPLLAASRGVLTINSTAGLQALREGKPVALMGRALYGLPGLVWQASIDDFWAAPAAPDMTLVDALRRVLMAHALIPGGFFAEPAIARAVAGATARLLAPAHANP</sequence>
<gene>
    <name evidence="1" type="ORF">GXW79_04635</name>
</gene>
<dbReference type="CDD" id="cd16441">
    <property type="entry name" value="beta_Kdo_transferase_KpsS"/>
    <property type="match status" value="1"/>
</dbReference>
<protein>
    <submittedName>
        <fullName evidence="1">Capsular biosynthesis protein</fullName>
    </submittedName>
</protein>
<accession>A0AAF1JZI9</accession>
<evidence type="ECO:0000313" key="2">
    <source>
        <dbReference type="Proteomes" id="UP001196068"/>
    </source>
</evidence>
<name>A0AAF1JZI9_9PROT</name>
<organism evidence="1 2">
    <name type="scientific">Plastoroseomonas arctica</name>
    <dbReference type="NCBI Taxonomy" id="1509237"/>
    <lineage>
        <taxon>Bacteria</taxon>
        <taxon>Pseudomonadati</taxon>
        <taxon>Pseudomonadota</taxon>
        <taxon>Alphaproteobacteria</taxon>
        <taxon>Acetobacterales</taxon>
        <taxon>Acetobacteraceae</taxon>
        <taxon>Plastoroseomonas</taxon>
    </lineage>
</organism>
<comment type="caution">
    <text evidence="1">The sequence shown here is derived from an EMBL/GenBank/DDBJ whole genome shotgun (WGS) entry which is preliminary data.</text>
</comment>
<dbReference type="EMBL" id="JAAEDH010000003">
    <property type="protein sequence ID" value="MBR0654363.1"/>
    <property type="molecule type" value="Genomic_DNA"/>
</dbReference>